<reference evidence="3 4" key="1">
    <citation type="submission" date="2014-09" db="EMBL/GenBank/DDBJ databases">
        <title>Genome sequences of Lysobacter dokdonensis DS-58.</title>
        <authorList>
            <person name="Kim J.F."/>
            <person name="Kwak M.-J."/>
        </authorList>
    </citation>
    <scope>NUCLEOTIDE SEQUENCE [LARGE SCALE GENOMIC DNA]</scope>
    <source>
        <strain evidence="3 4">DS-58</strain>
    </source>
</reference>
<sequence>MNSEHDNAYASGGEPGVGERLRKARIAAGLSIDEVSARLKMPVRVVEAMESEDWKRLGAPVYVRGQLRSYSRLLGLVTSTTIAASGIAPIEPTPIVARSYTPRMARWFEQGKRRLVYIILTAALVVPAWLATKPHIMGRTDPATVQSLDAPLVGAPTVGATDAATPVVNEPTVVASMTPTLSPRPAAKSALVLRLTGDSWVQVQAPDGRTIEKGLLSAGTMRSYAAGEVGRVTLGNASAVVVQQGDRAQDLAPFQRANVARFTVSSDGSLAPVRD</sequence>
<organism evidence="3 4">
    <name type="scientific">Lysobacter dokdonensis DS-58</name>
    <dbReference type="NCBI Taxonomy" id="1300345"/>
    <lineage>
        <taxon>Bacteria</taxon>
        <taxon>Pseudomonadati</taxon>
        <taxon>Pseudomonadota</taxon>
        <taxon>Gammaproteobacteria</taxon>
        <taxon>Lysobacterales</taxon>
        <taxon>Lysobacteraceae</taxon>
        <taxon>Noviluteimonas</taxon>
    </lineage>
</organism>
<dbReference type="STRING" id="1300345.LF41_104"/>
<dbReference type="Pfam" id="PF13464">
    <property type="entry name" value="RodZ_C"/>
    <property type="match status" value="1"/>
</dbReference>
<proteinExistence type="predicted"/>
<feature type="domain" description="Cytoskeleton protein RodZ-like C-terminal" evidence="2">
    <location>
        <begin position="192"/>
        <end position="263"/>
    </location>
</feature>
<evidence type="ECO:0000313" key="4">
    <source>
        <dbReference type="Proteomes" id="UP000030518"/>
    </source>
</evidence>
<dbReference type="OrthoDB" id="9790252at2"/>
<dbReference type="PANTHER" id="PTHR34475:SF1">
    <property type="entry name" value="CYTOSKELETON PROTEIN RODZ"/>
    <property type="match status" value="1"/>
</dbReference>
<dbReference type="PATRIC" id="fig|1300345.3.peg.1784"/>
<feature type="transmembrane region" description="Helical" evidence="1">
    <location>
        <begin position="115"/>
        <end position="132"/>
    </location>
</feature>
<dbReference type="AlphaFoldDB" id="A0A0A2X1B6"/>
<comment type="caution">
    <text evidence="3">The sequence shown here is derived from an EMBL/GenBank/DDBJ whole genome shotgun (WGS) entry which is preliminary data.</text>
</comment>
<evidence type="ECO:0000256" key="1">
    <source>
        <dbReference type="SAM" id="Phobius"/>
    </source>
</evidence>
<gene>
    <name evidence="3" type="ORF">LF41_104</name>
</gene>
<name>A0A0A2X1B6_9GAMM</name>
<dbReference type="InterPro" id="IPR001387">
    <property type="entry name" value="Cro/C1-type_HTH"/>
</dbReference>
<dbReference type="CDD" id="cd00093">
    <property type="entry name" value="HTH_XRE"/>
    <property type="match status" value="1"/>
</dbReference>
<dbReference type="GO" id="GO:0003677">
    <property type="term" value="F:DNA binding"/>
    <property type="evidence" value="ECO:0007669"/>
    <property type="project" value="InterPro"/>
</dbReference>
<dbReference type="Gene3D" id="1.10.260.40">
    <property type="entry name" value="lambda repressor-like DNA-binding domains"/>
    <property type="match status" value="1"/>
</dbReference>
<dbReference type="PANTHER" id="PTHR34475">
    <property type="match status" value="1"/>
</dbReference>
<protein>
    <submittedName>
        <fullName evidence="3">Membrane protein</fullName>
    </submittedName>
</protein>
<dbReference type="InterPro" id="IPR025194">
    <property type="entry name" value="RodZ-like_C"/>
</dbReference>
<dbReference type="InterPro" id="IPR050400">
    <property type="entry name" value="Bact_Cytoskel_RodZ"/>
</dbReference>
<dbReference type="InterPro" id="IPR010982">
    <property type="entry name" value="Lambda_DNA-bd_dom_sf"/>
</dbReference>
<accession>A0A0A2X1B6</accession>
<evidence type="ECO:0000259" key="2">
    <source>
        <dbReference type="Pfam" id="PF13464"/>
    </source>
</evidence>
<keyword evidence="1" id="KW-0812">Transmembrane</keyword>
<evidence type="ECO:0000313" key="3">
    <source>
        <dbReference type="EMBL" id="KGQ19014.1"/>
    </source>
</evidence>
<dbReference type="RefSeq" id="WP_036168875.1">
    <property type="nucleotide sequence ID" value="NZ_JRKJ01000010.1"/>
</dbReference>
<dbReference type="EMBL" id="JRKJ01000010">
    <property type="protein sequence ID" value="KGQ19014.1"/>
    <property type="molecule type" value="Genomic_DNA"/>
</dbReference>
<dbReference type="Pfam" id="PF13413">
    <property type="entry name" value="HTH_25"/>
    <property type="match status" value="1"/>
</dbReference>
<keyword evidence="4" id="KW-1185">Reference proteome</keyword>
<keyword evidence="1" id="KW-0472">Membrane</keyword>
<keyword evidence="1" id="KW-1133">Transmembrane helix</keyword>
<dbReference type="eggNOG" id="COG1426">
    <property type="taxonomic scope" value="Bacteria"/>
</dbReference>
<dbReference type="Proteomes" id="UP000030518">
    <property type="component" value="Unassembled WGS sequence"/>
</dbReference>